<dbReference type="EMBL" id="KB096983">
    <property type="protein sequence ID" value="ESO00148.1"/>
    <property type="molecule type" value="Genomic_DNA"/>
</dbReference>
<evidence type="ECO:0000256" key="1">
    <source>
        <dbReference type="ARBA" id="ARBA00004173"/>
    </source>
</evidence>
<comment type="subcellular location">
    <subcellularLocation>
        <location evidence="1">Mitochondrion</location>
    </subcellularLocation>
</comment>
<dbReference type="GO" id="GO:0003747">
    <property type="term" value="F:translation release factor activity"/>
    <property type="evidence" value="ECO:0007669"/>
    <property type="project" value="InterPro"/>
</dbReference>
<dbReference type="InParanoid" id="T1ED32"/>
<dbReference type="RefSeq" id="XP_009021582.1">
    <property type="nucleotide sequence ID" value="XM_009023334.1"/>
</dbReference>
<proteinExistence type="inferred from homology"/>
<reference evidence="6 8" key="2">
    <citation type="journal article" date="2013" name="Nature">
        <title>Insights into bilaterian evolution from three spiralian genomes.</title>
        <authorList>
            <person name="Simakov O."/>
            <person name="Marletaz F."/>
            <person name="Cho S.J."/>
            <person name="Edsinger-Gonzales E."/>
            <person name="Havlak P."/>
            <person name="Hellsten U."/>
            <person name="Kuo D.H."/>
            <person name="Larsson T."/>
            <person name="Lv J."/>
            <person name="Arendt D."/>
            <person name="Savage R."/>
            <person name="Osoegawa K."/>
            <person name="de Jong P."/>
            <person name="Grimwood J."/>
            <person name="Chapman J.A."/>
            <person name="Shapiro H."/>
            <person name="Aerts A."/>
            <person name="Otillar R.P."/>
            <person name="Terry A.Y."/>
            <person name="Boore J.L."/>
            <person name="Grigoriev I.V."/>
            <person name="Lindberg D.R."/>
            <person name="Seaver E.C."/>
            <person name="Weisblat D.A."/>
            <person name="Putnam N.H."/>
            <person name="Rokhsar D.S."/>
        </authorList>
    </citation>
    <scope>NUCLEOTIDE SEQUENCE</scope>
</reference>
<dbReference type="KEGG" id="hro:HELRODRAFT_101144"/>
<dbReference type="PANTHER" id="PTHR46203:SF1">
    <property type="entry name" value="MITOCHONDRIAL TRANSLATION RELEASE FACTOR IN RESCUE"/>
    <property type="match status" value="1"/>
</dbReference>
<dbReference type="EMBL" id="AMQM01005498">
    <property type="status" value="NOT_ANNOTATED_CDS"/>
    <property type="molecule type" value="Genomic_DNA"/>
</dbReference>
<reference evidence="7" key="3">
    <citation type="submission" date="2015-06" db="UniProtKB">
        <authorList>
            <consortium name="EnsemblMetazoa"/>
        </authorList>
    </citation>
    <scope>IDENTIFICATION</scope>
</reference>
<evidence type="ECO:0000313" key="7">
    <source>
        <dbReference type="EnsemblMetazoa" id="HelroP101144"/>
    </source>
</evidence>
<dbReference type="HOGENOM" id="CLU_089470_4_4_1"/>
<dbReference type="CTD" id="20194484"/>
<dbReference type="OMA" id="THTIVRC"/>
<evidence type="ECO:0000256" key="2">
    <source>
        <dbReference type="ARBA" id="ARBA00010835"/>
    </source>
</evidence>
<dbReference type="SUPFAM" id="SSF75620">
    <property type="entry name" value="Release factor"/>
    <property type="match status" value="1"/>
</dbReference>
<dbReference type="InterPro" id="IPR000352">
    <property type="entry name" value="Pep_chain_release_fac_I"/>
</dbReference>
<dbReference type="FunCoup" id="T1ED32">
    <property type="interactions" value="724"/>
</dbReference>
<sequence length="155" mass="17852">MIRSCSLKILNDACSCGFSFSNKLLQINVTQVTRLNYLGEKKFIYPSLVENEIEEMHVRGGGPGGQATNKTNNNVVLRHIPTGLVVKCHQTRSLEENRKIARYLMQKKLDFHFNGPFSQEVIQKAEDSKLKQQKKIKTKERLEKLKEFKEREGIT</sequence>
<evidence type="ECO:0000259" key="5">
    <source>
        <dbReference type="Pfam" id="PF00472"/>
    </source>
</evidence>
<dbReference type="STRING" id="6412.T1ED32"/>
<dbReference type="Pfam" id="PF00472">
    <property type="entry name" value="RF-1"/>
    <property type="match status" value="1"/>
</dbReference>
<organism evidence="7 8">
    <name type="scientific">Helobdella robusta</name>
    <name type="common">Californian leech</name>
    <dbReference type="NCBI Taxonomy" id="6412"/>
    <lineage>
        <taxon>Eukaryota</taxon>
        <taxon>Metazoa</taxon>
        <taxon>Spiralia</taxon>
        <taxon>Lophotrochozoa</taxon>
        <taxon>Annelida</taxon>
        <taxon>Clitellata</taxon>
        <taxon>Hirudinea</taxon>
        <taxon>Rhynchobdellida</taxon>
        <taxon>Glossiphoniidae</taxon>
        <taxon>Helobdella</taxon>
    </lineage>
</organism>
<evidence type="ECO:0000256" key="3">
    <source>
        <dbReference type="ARBA" id="ARBA00022946"/>
    </source>
</evidence>
<name>T1ED32_HELRO</name>
<dbReference type="GO" id="GO:0005739">
    <property type="term" value="C:mitochondrion"/>
    <property type="evidence" value="ECO:0000318"/>
    <property type="project" value="GO_Central"/>
</dbReference>
<keyword evidence="3" id="KW-0809">Transit peptide</keyword>
<dbReference type="GeneID" id="20194484"/>
<dbReference type="OrthoDB" id="277888at2759"/>
<dbReference type="eggNOG" id="KOG2726">
    <property type="taxonomic scope" value="Eukaryota"/>
</dbReference>
<dbReference type="AlphaFoldDB" id="T1ED32"/>
<dbReference type="PANTHER" id="PTHR46203">
    <property type="entry name" value="PROBABLE PEPTIDE CHAIN RELEASE FACTOR C12ORF65"/>
    <property type="match status" value="1"/>
</dbReference>
<evidence type="ECO:0000256" key="4">
    <source>
        <dbReference type="ARBA" id="ARBA00023128"/>
    </source>
</evidence>
<keyword evidence="8" id="KW-1185">Reference proteome</keyword>
<dbReference type="EnsemblMetazoa" id="HelroT101144">
    <property type="protein sequence ID" value="HelroP101144"/>
    <property type="gene ID" value="HelroG101144"/>
</dbReference>
<dbReference type="Proteomes" id="UP000015101">
    <property type="component" value="Unassembled WGS sequence"/>
</dbReference>
<dbReference type="Gene3D" id="3.30.160.20">
    <property type="match status" value="1"/>
</dbReference>
<accession>T1ED32</accession>
<comment type="similarity">
    <text evidence="2">Belongs to the prokaryotic/mitochondrial release factor family.</text>
</comment>
<reference evidence="8" key="1">
    <citation type="submission" date="2012-12" db="EMBL/GenBank/DDBJ databases">
        <authorList>
            <person name="Hellsten U."/>
            <person name="Grimwood J."/>
            <person name="Chapman J.A."/>
            <person name="Shapiro H."/>
            <person name="Aerts A."/>
            <person name="Otillar R.P."/>
            <person name="Terry A.Y."/>
            <person name="Boore J.L."/>
            <person name="Simakov O."/>
            <person name="Marletaz F."/>
            <person name="Cho S.-J."/>
            <person name="Edsinger-Gonzales E."/>
            <person name="Havlak P."/>
            <person name="Kuo D.-H."/>
            <person name="Larsson T."/>
            <person name="Lv J."/>
            <person name="Arendt D."/>
            <person name="Savage R."/>
            <person name="Osoegawa K."/>
            <person name="de Jong P."/>
            <person name="Lindberg D.R."/>
            <person name="Seaver E.C."/>
            <person name="Weisblat D.A."/>
            <person name="Putnam N.H."/>
            <person name="Grigoriev I.V."/>
            <person name="Rokhsar D.S."/>
        </authorList>
    </citation>
    <scope>NUCLEOTIDE SEQUENCE</scope>
</reference>
<gene>
    <name evidence="7" type="primary">20194484</name>
    <name evidence="6" type="ORF">HELRODRAFT_101144</name>
</gene>
<feature type="domain" description="Prokaryotic-type class I peptide chain release factors" evidence="5">
    <location>
        <begin position="49"/>
        <end position="145"/>
    </location>
</feature>
<protein>
    <recommendedName>
        <fullName evidence="5">Prokaryotic-type class I peptide chain release factors domain-containing protein</fullName>
    </recommendedName>
</protein>
<dbReference type="InterPro" id="IPR052405">
    <property type="entry name" value="Mito_Transl_Release_Factor"/>
</dbReference>
<keyword evidence="4" id="KW-0496">Mitochondrion</keyword>
<evidence type="ECO:0000313" key="6">
    <source>
        <dbReference type="EMBL" id="ESO00148.1"/>
    </source>
</evidence>
<dbReference type="InterPro" id="IPR045853">
    <property type="entry name" value="Pep_chain_release_fac_I_sf"/>
</dbReference>
<evidence type="ECO:0000313" key="8">
    <source>
        <dbReference type="Proteomes" id="UP000015101"/>
    </source>
</evidence>